<proteinExistence type="predicted"/>
<dbReference type="PANTHER" id="PTHR38784">
    <property type="entry name" value="SUCROSE PHOSPHORYLASE"/>
    <property type="match status" value="1"/>
</dbReference>
<dbReference type="Gene3D" id="3.10.640.10">
    <property type="entry name" value="Restriction endonuclease-like alpha-beta roll domain"/>
    <property type="match status" value="1"/>
</dbReference>
<gene>
    <name evidence="1" type="ORF">B1C78_13280</name>
</gene>
<organism evidence="1 2">
    <name type="scientific">Thioalkalivibrio denitrificans</name>
    <dbReference type="NCBI Taxonomy" id="108003"/>
    <lineage>
        <taxon>Bacteria</taxon>
        <taxon>Pseudomonadati</taxon>
        <taxon>Pseudomonadota</taxon>
        <taxon>Gammaproteobacteria</taxon>
        <taxon>Chromatiales</taxon>
        <taxon>Ectothiorhodospiraceae</taxon>
        <taxon>Thioalkalivibrio</taxon>
    </lineage>
</organism>
<accession>A0A1V3NDH0</accession>
<dbReference type="CDD" id="cd22368">
    <property type="entry name" value="YaeQ-like"/>
    <property type="match status" value="1"/>
</dbReference>
<dbReference type="InterPro" id="IPR038590">
    <property type="entry name" value="YaeQ_sf"/>
</dbReference>
<dbReference type="Pfam" id="PF07152">
    <property type="entry name" value="YaeQ"/>
    <property type="match status" value="1"/>
</dbReference>
<dbReference type="RefSeq" id="WP_077279646.1">
    <property type="nucleotide sequence ID" value="NZ_MVBK01000083.1"/>
</dbReference>
<evidence type="ECO:0000313" key="1">
    <source>
        <dbReference type="EMBL" id="OOG22912.1"/>
    </source>
</evidence>
<evidence type="ECO:0000313" key="2">
    <source>
        <dbReference type="Proteomes" id="UP000189462"/>
    </source>
</evidence>
<dbReference type="AlphaFoldDB" id="A0A1V3NDH0"/>
<protein>
    <recommendedName>
        <fullName evidence="3">YaeQ family protein</fullName>
    </recommendedName>
</protein>
<reference evidence="1 2" key="1">
    <citation type="submission" date="2017-02" db="EMBL/GenBank/DDBJ databases">
        <title>Genomic diversity within the haloalkaliphilic genus Thioalkalivibrio.</title>
        <authorList>
            <person name="Ahn A.-C."/>
            <person name="Meier-Kolthoff J."/>
            <person name="Overmars L."/>
            <person name="Richter M."/>
            <person name="Woyke T."/>
            <person name="Sorokin D.Y."/>
            <person name="Muyzer G."/>
        </authorList>
    </citation>
    <scope>NUCLEOTIDE SEQUENCE [LARGE SCALE GENOMIC DNA]</scope>
    <source>
        <strain evidence="1 2">ALJD</strain>
    </source>
</reference>
<dbReference type="Proteomes" id="UP000189462">
    <property type="component" value="Unassembled WGS sequence"/>
</dbReference>
<sequence>MALKATIFKVQLQVSDMDRGYYGSHALTVARHPSETDERMMMRVLAFALFAGEALEFGRGLSTDDEADLLERDATGQILRWIDVGLPDERDIRKACARAHEVTVIAYGRTVQSWWDRNRGKLETLENLAVLALPPDSTAVLAGLAARGMEMQCTIQDELVWITSGNSTLEVEPIRLKTSRAA</sequence>
<dbReference type="SMART" id="SM01322">
    <property type="entry name" value="YaeQ"/>
    <property type="match status" value="1"/>
</dbReference>
<keyword evidence="2" id="KW-1185">Reference proteome</keyword>
<dbReference type="InterPro" id="IPR009822">
    <property type="entry name" value="YaeQ"/>
</dbReference>
<dbReference type="STRING" id="108003.B1C78_13280"/>
<dbReference type="OrthoDB" id="5293309at2"/>
<dbReference type="EMBL" id="MVBK01000083">
    <property type="protein sequence ID" value="OOG22912.1"/>
    <property type="molecule type" value="Genomic_DNA"/>
</dbReference>
<name>A0A1V3NDH0_9GAMM</name>
<evidence type="ECO:0008006" key="3">
    <source>
        <dbReference type="Google" id="ProtNLM"/>
    </source>
</evidence>
<dbReference type="PANTHER" id="PTHR38784:SF1">
    <property type="entry name" value="SUCROSE PHOSPHORYLASE"/>
    <property type="match status" value="1"/>
</dbReference>
<comment type="caution">
    <text evidence="1">The sequence shown here is derived from an EMBL/GenBank/DDBJ whole genome shotgun (WGS) entry which is preliminary data.</text>
</comment>
<dbReference type="InterPro" id="IPR011335">
    <property type="entry name" value="Restrct_endonuc-II-like"/>
</dbReference>
<dbReference type="SUPFAM" id="SSF52980">
    <property type="entry name" value="Restriction endonuclease-like"/>
    <property type="match status" value="1"/>
</dbReference>
<dbReference type="PIRSF" id="PIRSF011484">
    <property type="entry name" value="YaeQ"/>
    <property type="match status" value="1"/>
</dbReference>